<proteinExistence type="predicted"/>
<keyword evidence="3" id="KW-1185">Reference proteome</keyword>
<organism evidence="2 3">
    <name type="scientific">Antricoccus suffuscus</name>
    <dbReference type="NCBI Taxonomy" id="1629062"/>
    <lineage>
        <taxon>Bacteria</taxon>
        <taxon>Bacillati</taxon>
        <taxon>Actinomycetota</taxon>
        <taxon>Actinomycetes</taxon>
        <taxon>Geodermatophilales</taxon>
        <taxon>Antricoccaceae</taxon>
        <taxon>Antricoccus</taxon>
    </lineage>
</organism>
<dbReference type="Proteomes" id="UP000237752">
    <property type="component" value="Unassembled WGS sequence"/>
</dbReference>
<sequence length="613" mass="66753">MCNEAANLVVSTGEMVLQFDGLAEPPPLKVQAALPIGRDYKEALTVLLSKRKGVVAAAMALALLAAGCSGSSKDSAGGPTFTFGESTDFPTNLLPIISAGNATSTQNIEVRLLPYSYNQLPDFTVEWDKNILASEPTNEVGADGVQKTTYEINPKAVWSDGKKITAKDYIYTANAQKSSDPAAGGCAALISTNGYEQMASVEQGKDDHEVVVTYKSAFPDWKSMFSPVFPAHIMDKGDAKKNCDYITKGWPIKDGIDGEISAGPYQLLKKNIQAGKKVVVLTENPKWWGKKPNIKRIVYNNIGSTSDTVVKSIKNGDVNMVYPQPQLDLVKDLQALSPDVKTTTTFGLSYEHLDMNVQNKHLAKPQVRQAIALGLDRSEIVAKTVGQFDNRAKIDNNRFWVNNQPEYSDNSGGKYDKANVAEAQSLLEQAGYTKGADGIYASPVDGPLELKISTTQGNPLREQTVDLMTQQLKAVGIKIDKFLDPDIFADATKPTSLEAGGFDMALFAWVSNPFISQTLPLYRSPVDGAPGQNYSRGSDKAVDALLDKLAVTVDPTQQKDLTAQADKLLWNDMFTLPLYQKPTLLAYSSKYTGIEDNTTTFGPLWNSDTWKVK</sequence>
<dbReference type="InterPro" id="IPR000914">
    <property type="entry name" value="SBP_5_dom"/>
</dbReference>
<dbReference type="GO" id="GO:0042597">
    <property type="term" value="C:periplasmic space"/>
    <property type="evidence" value="ECO:0007669"/>
    <property type="project" value="UniProtKB-ARBA"/>
</dbReference>
<dbReference type="EMBL" id="PVUE01000012">
    <property type="protein sequence ID" value="PRZ41013.1"/>
    <property type="molecule type" value="Genomic_DNA"/>
</dbReference>
<dbReference type="PANTHER" id="PTHR30290">
    <property type="entry name" value="PERIPLASMIC BINDING COMPONENT OF ABC TRANSPORTER"/>
    <property type="match status" value="1"/>
</dbReference>
<dbReference type="Gene3D" id="3.90.76.10">
    <property type="entry name" value="Dipeptide-binding Protein, Domain 1"/>
    <property type="match status" value="1"/>
</dbReference>
<dbReference type="AlphaFoldDB" id="A0A2T0ZXF3"/>
<dbReference type="SUPFAM" id="SSF53850">
    <property type="entry name" value="Periplasmic binding protein-like II"/>
    <property type="match status" value="1"/>
</dbReference>
<dbReference type="Pfam" id="PF00496">
    <property type="entry name" value="SBP_bac_5"/>
    <property type="match status" value="1"/>
</dbReference>
<dbReference type="OrthoDB" id="7888869at2"/>
<name>A0A2T0ZXF3_9ACTN</name>
<dbReference type="InterPro" id="IPR030678">
    <property type="entry name" value="Peptide/Ni-bd"/>
</dbReference>
<dbReference type="GO" id="GO:0043190">
    <property type="term" value="C:ATP-binding cassette (ABC) transporter complex"/>
    <property type="evidence" value="ECO:0007669"/>
    <property type="project" value="InterPro"/>
</dbReference>
<dbReference type="PIRSF" id="PIRSF002741">
    <property type="entry name" value="MppA"/>
    <property type="match status" value="1"/>
</dbReference>
<dbReference type="InterPro" id="IPR039424">
    <property type="entry name" value="SBP_5"/>
</dbReference>
<comment type="caution">
    <text evidence="2">The sequence shown here is derived from an EMBL/GenBank/DDBJ whole genome shotgun (WGS) entry which is preliminary data.</text>
</comment>
<reference evidence="2 3" key="1">
    <citation type="submission" date="2018-03" db="EMBL/GenBank/DDBJ databases">
        <title>Genomic Encyclopedia of Archaeal and Bacterial Type Strains, Phase II (KMG-II): from individual species to whole genera.</title>
        <authorList>
            <person name="Goeker M."/>
        </authorList>
    </citation>
    <scope>NUCLEOTIDE SEQUENCE [LARGE SCALE GENOMIC DNA]</scope>
    <source>
        <strain evidence="2 3">DSM 100065</strain>
    </source>
</reference>
<dbReference type="GO" id="GO:0015833">
    <property type="term" value="P:peptide transport"/>
    <property type="evidence" value="ECO:0007669"/>
    <property type="project" value="TreeGrafter"/>
</dbReference>
<protein>
    <submittedName>
        <fullName evidence="2">Peptide/nickel transport system substrate-binding protein</fullName>
    </submittedName>
</protein>
<dbReference type="Gene3D" id="3.40.190.10">
    <property type="entry name" value="Periplasmic binding protein-like II"/>
    <property type="match status" value="1"/>
</dbReference>
<dbReference type="CDD" id="cd08501">
    <property type="entry name" value="PBP2_Lpqw"/>
    <property type="match status" value="1"/>
</dbReference>
<evidence type="ECO:0000313" key="3">
    <source>
        <dbReference type="Proteomes" id="UP000237752"/>
    </source>
</evidence>
<gene>
    <name evidence="2" type="ORF">CLV47_11246</name>
</gene>
<dbReference type="Gene3D" id="3.10.105.10">
    <property type="entry name" value="Dipeptide-binding Protein, Domain 3"/>
    <property type="match status" value="1"/>
</dbReference>
<accession>A0A2T0ZXF3</accession>
<dbReference type="PANTHER" id="PTHR30290:SF65">
    <property type="entry name" value="MONOACYL PHOSPHATIDYLINOSITOL TETRAMANNOSIDE-BINDING PROTEIN LPQW-RELATED"/>
    <property type="match status" value="1"/>
</dbReference>
<evidence type="ECO:0000313" key="2">
    <source>
        <dbReference type="EMBL" id="PRZ41013.1"/>
    </source>
</evidence>
<dbReference type="GO" id="GO:1904680">
    <property type="term" value="F:peptide transmembrane transporter activity"/>
    <property type="evidence" value="ECO:0007669"/>
    <property type="project" value="TreeGrafter"/>
</dbReference>
<feature type="domain" description="Solute-binding protein family 5" evidence="1">
    <location>
        <begin position="146"/>
        <end position="513"/>
    </location>
</feature>
<evidence type="ECO:0000259" key="1">
    <source>
        <dbReference type="Pfam" id="PF00496"/>
    </source>
</evidence>